<dbReference type="CDD" id="cd00086">
    <property type="entry name" value="homeodomain"/>
    <property type="match status" value="1"/>
</dbReference>
<dbReference type="GO" id="GO:0000981">
    <property type="term" value="F:DNA-binding transcription factor activity, RNA polymerase II-specific"/>
    <property type="evidence" value="ECO:0007669"/>
    <property type="project" value="InterPro"/>
</dbReference>
<evidence type="ECO:0000256" key="2">
    <source>
        <dbReference type="ARBA" id="ARBA00022473"/>
    </source>
</evidence>
<dbReference type="AlphaFoldDB" id="A0A811KJW7"/>
<feature type="domain" description="Homeobox" evidence="9">
    <location>
        <begin position="69"/>
        <end position="129"/>
    </location>
</feature>
<evidence type="ECO:0000256" key="7">
    <source>
        <dbReference type="RuleBase" id="RU000682"/>
    </source>
</evidence>
<organism evidence="10 11">
    <name type="scientific">Bursaphelenchus okinawaensis</name>
    <dbReference type="NCBI Taxonomy" id="465554"/>
    <lineage>
        <taxon>Eukaryota</taxon>
        <taxon>Metazoa</taxon>
        <taxon>Ecdysozoa</taxon>
        <taxon>Nematoda</taxon>
        <taxon>Chromadorea</taxon>
        <taxon>Rhabditida</taxon>
        <taxon>Tylenchina</taxon>
        <taxon>Tylenchomorpha</taxon>
        <taxon>Aphelenchoidea</taxon>
        <taxon>Aphelenchoididae</taxon>
        <taxon>Bursaphelenchus</taxon>
    </lineage>
</organism>
<feature type="DNA-binding region" description="Homeobox" evidence="6">
    <location>
        <begin position="71"/>
        <end position="130"/>
    </location>
</feature>
<comment type="subcellular location">
    <subcellularLocation>
        <location evidence="1 6 7">Nucleus</location>
    </subcellularLocation>
</comment>
<evidence type="ECO:0000256" key="6">
    <source>
        <dbReference type="PROSITE-ProRule" id="PRU00108"/>
    </source>
</evidence>
<evidence type="ECO:0000313" key="11">
    <source>
        <dbReference type="Proteomes" id="UP000614601"/>
    </source>
</evidence>
<keyword evidence="11" id="KW-1185">Reference proteome</keyword>
<dbReference type="Gene3D" id="1.10.10.60">
    <property type="entry name" value="Homeodomain-like"/>
    <property type="match status" value="1"/>
</dbReference>
<dbReference type="Proteomes" id="UP000783686">
    <property type="component" value="Unassembled WGS sequence"/>
</dbReference>
<dbReference type="InterPro" id="IPR009057">
    <property type="entry name" value="Homeodomain-like_sf"/>
</dbReference>
<dbReference type="PROSITE" id="PS50071">
    <property type="entry name" value="HOMEOBOX_2"/>
    <property type="match status" value="1"/>
</dbReference>
<proteinExistence type="predicted"/>
<dbReference type="Proteomes" id="UP000614601">
    <property type="component" value="Unassembled WGS sequence"/>
</dbReference>
<keyword evidence="5 6" id="KW-0539">Nucleus</keyword>
<feature type="compositionally biased region" description="Polar residues" evidence="8">
    <location>
        <begin position="62"/>
        <end position="78"/>
    </location>
</feature>
<evidence type="ECO:0000256" key="1">
    <source>
        <dbReference type="ARBA" id="ARBA00004123"/>
    </source>
</evidence>
<evidence type="ECO:0000313" key="10">
    <source>
        <dbReference type="EMBL" id="CAD5216050.1"/>
    </source>
</evidence>
<evidence type="ECO:0000256" key="5">
    <source>
        <dbReference type="ARBA" id="ARBA00023242"/>
    </source>
</evidence>
<dbReference type="GO" id="GO:0005634">
    <property type="term" value="C:nucleus"/>
    <property type="evidence" value="ECO:0007669"/>
    <property type="project" value="UniProtKB-SubCell"/>
</dbReference>
<dbReference type="FunFam" id="1.10.10.60:FF:000040">
    <property type="entry name" value="T-cell leukemia homeobox protein 3"/>
    <property type="match status" value="1"/>
</dbReference>
<evidence type="ECO:0000256" key="8">
    <source>
        <dbReference type="SAM" id="MobiDB-lite"/>
    </source>
</evidence>
<dbReference type="SMART" id="SM00389">
    <property type="entry name" value="HOX"/>
    <property type="match status" value="1"/>
</dbReference>
<dbReference type="PANTHER" id="PTHR45921">
    <property type="entry name" value="IP01054P"/>
    <property type="match status" value="1"/>
</dbReference>
<reference evidence="10" key="1">
    <citation type="submission" date="2020-09" db="EMBL/GenBank/DDBJ databases">
        <authorList>
            <person name="Kikuchi T."/>
        </authorList>
    </citation>
    <scope>NUCLEOTIDE SEQUENCE</scope>
    <source>
        <strain evidence="10">SH1</strain>
    </source>
</reference>
<dbReference type="GO" id="GO:0000978">
    <property type="term" value="F:RNA polymerase II cis-regulatory region sequence-specific DNA binding"/>
    <property type="evidence" value="ECO:0007669"/>
    <property type="project" value="TreeGrafter"/>
</dbReference>
<dbReference type="OrthoDB" id="6159439at2759"/>
<gene>
    <name evidence="10" type="ORF">BOKJ2_LOCUS6399</name>
</gene>
<dbReference type="GO" id="GO:0048513">
    <property type="term" value="P:animal organ development"/>
    <property type="evidence" value="ECO:0007669"/>
    <property type="project" value="TreeGrafter"/>
</dbReference>
<name>A0A811KJW7_9BILA</name>
<dbReference type="EMBL" id="CAJFDH010000003">
    <property type="protein sequence ID" value="CAD5216050.1"/>
    <property type="molecule type" value="Genomic_DNA"/>
</dbReference>
<evidence type="ECO:0000259" key="9">
    <source>
        <dbReference type="PROSITE" id="PS50071"/>
    </source>
</evidence>
<dbReference type="InterPro" id="IPR020479">
    <property type="entry name" value="HD_metazoa"/>
</dbReference>
<accession>A0A811KJW7</accession>
<dbReference type="Pfam" id="PF00046">
    <property type="entry name" value="Homeodomain"/>
    <property type="match status" value="1"/>
</dbReference>
<keyword evidence="3 6" id="KW-0238">DNA-binding</keyword>
<dbReference type="InterPro" id="IPR017970">
    <property type="entry name" value="Homeobox_CS"/>
</dbReference>
<protein>
    <recommendedName>
        <fullName evidence="9">Homeobox domain-containing protein</fullName>
    </recommendedName>
</protein>
<comment type="caution">
    <text evidence="10">The sequence shown here is derived from an EMBL/GenBank/DDBJ whole genome shotgun (WGS) entry which is preliminary data.</text>
</comment>
<dbReference type="PROSITE" id="PS00027">
    <property type="entry name" value="HOMEOBOX_1"/>
    <property type="match status" value="1"/>
</dbReference>
<evidence type="ECO:0000256" key="3">
    <source>
        <dbReference type="ARBA" id="ARBA00023125"/>
    </source>
</evidence>
<feature type="region of interest" description="Disordered" evidence="8">
    <location>
        <begin position="59"/>
        <end position="78"/>
    </location>
</feature>
<keyword evidence="4 6" id="KW-0371">Homeobox</keyword>
<keyword evidence="2" id="KW-0217">Developmental protein</keyword>
<sequence length="159" mass="18589">MGAEGCEEKSSEVNPENVPMGFVPLVQPEILAYLNPFSSMNMVSYNKTETELPLLPKRTGHPYQSRQQPLQKKPRTSFTKTQVQILENRFKDQKYLASMERSVLAAQLKMTDAQVKTWFQNRRTKWRRQEAEARDNEVRTVFRFVNSYRNQLADLNQTS</sequence>
<dbReference type="InterPro" id="IPR042247">
    <property type="entry name" value="TLX1/2/3"/>
</dbReference>
<dbReference type="PRINTS" id="PR00024">
    <property type="entry name" value="HOMEOBOX"/>
</dbReference>
<evidence type="ECO:0000256" key="4">
    <source>
        <dbReference type="ARBA" id="ARBA00023155"/>
    </source>
</evidence>
<dbReference type="EMBL" id="CAJFCW020000003">
    <property type="protein sequence ID" value="CAG9105223.1"/>
    <property type="molecule type" value="Genomic_DNA"/>
</dbReference>
<dbReference type="SUPFAM" id="SSF46689">
    <property type="entry name" value="Homeodomain-like"/>
    <property type="match status" value="1"/>
</dbReference>
<dbReference type="InterPro" id="IPR001356">
    <property type="entry name" value="HD"/>
</dbReference>
<dbReference type="PANTHER" id="PTHR45921:SF6">
    <property type="entry name" value="C15"/>
    <property type="match status" value="1"/>
</dbReference>